<evidence type="ECO:0000313" key="3">
    <source>
        <dbReference type="Proteomes" id="UP001140949"/>
    </source>
</evidence>
<gene>
    <name evidence="2" type="ORF">M6B38_209220</name>
</gene>
<dbReference type="EMBL" id="JANAVB010040018">
    <property type="protein sequence ID" value="KAJ6799074.1"/>
    <property type="molecule type" value="Genomic_DNA"/>
</dbReference>
<dbReference type="AlphaFoldDB" id="A0AAX6E4Y2"/>
<reference evidence="2" key="1">
    <citation type="journal article" date="2023" name="GigaByte">
        <title>Genome assembly of the bearded iris, Iris pallida Lam.</title>
        <authorList>
            <person name="Bruccoleri R.E."/>
            <person name="Oakeley E.J."/>
            <person name="Faust A.M.E."/>
            <person name="Altorfer M."/>
            <person name="Dessus-Babus S."/>
            <person name="Burckhardt D."/>
            <person name="Oertli M."/>
            <person name="Naumann U."/>
            <person name="Petersen F."/>
            <person name="Wong J."/>
        </authorList>
    </citation>
    <scope>NUCLEOTIDE SEQUENCE</scope>
    <source>
        <strain evidence="2">GSM-AAB239-AS_SAM_17_03QT</strain>
    </source>
</reference>
<evidence type="ECO:0000313" key="2">
    <source>
        <dbReference type="EMBL" id="KAJ6799074.1"/>
    </source>
</evidence>
<reference evidence="2" key="2">
    <citation type="submission" date="2023-04" db="EMBL/GenBank/DDBJ databases">
        <authorList>
            <person name="Bruccoleri R.E."/>
            <person name="Oakeley E.J."/>
            <person name="Faust A.-M."/>
            <person name="Dessus-Babus S."/>
            <person name="Altorfer M."/>
            <person name="Burckhardt D."/>
            <person name="Oertli M."/>
            <person name="Naumann U."/>
            <person name="Petersen F."/>
            <person name="Wong J."/>
        </authorList>
    </citation>
    <scope>NUCLEOTIDE SEQUENCE</scope>
    <source>
        <strain evidence="2">GSM-AAB239-AS_SAM_17_03QT</strain>
        <tissue evidence="2">Leaf</tissue>
    </source>
</reference>
<feature type="compositionally biased region" description="Basic and acidic residues" evidence="1">
    <location>
        <begin position="45"/>
        <end position="61"/>
    </location>
</feature>
<sequence length="79" mass="7945">MGSRQGSCAAHGAEEKDPGLGGALARGVAHEVELPGPRGSGTASRRRDGESPALGRREADRVGFCQGSVLAERAASAST</sequence>
<comment type="caution">
    <text evidence="2">The sequence shown here is derived from an EMBL/GenBank/DDBJ whole genome shotgun (WGS) entry which is preliminary data.</text>
</comment>
<name>A0AAX6E4Y2_IRIPA</name>
<keyword evidence="3" id="KW-1185">Reference proteome</keyword>
<organism evidence="2 3">
    <name type="scientific">Iris pallida</name>
    <name type="common">Sweet iris</name>
    <dbReference type="NCBI Taxonomy" id="29817"/>
    <lineage>
        <taxon>Eukaryota</taxon>
        <taxon>Viridiplantae</taxon>
        <taxon>Streptophyta</taxon>
        <taxon>Embryophyta</taxon>
        <taxon>Tracheophyta</taxon>
        <taxon>Spermatophyta</taxon>
        <taxon>Magnoliopsida</taxon>
        <taxon>Liliopsida</taxon>
        <taxon>Asparagales</taxon>
        <taxon>Iridaceae</taxon>
        <taxon>Iridoideae</taxon>
        <taxon>Irideae</taxon>
        <taxon>Iris</taxon>
    </lineage>
</organism>
<evidence type="ECO:0000256" key="1">
    <source>
        <dbReference type="SAM" id="MobiDB-lite"/>
    </source>
</evidence>
<accession>A0AAX6E4Y2</accession>
<feature type="region of interest" description="Disordered" evidence="1">
    <location>
        <begin position="1"/>
        <end position="79"/>
    </location>
</feature>
<dbReference type="Proteomes" id="UP001140949">
    <property type="component" value="Unassembled WGS sequence"/>
</dbReference>
<protein>
    <submittedName>
        <fullName evidence="2">Formin-like protein 3 isoform X2</fullName>
    </submittedName>
</protein>
<proteinExistence type="predicted"/>